<reference evidence="1" key="1">
    <citation type="submission" date="2018-05" db="EMBL/GenBank/DDBJ databases">
        <authorList>
            <person name="Lanie J.A."/>
            <person name="Ng W.-L."/>
            <person name="Kazmierczak K.M."/>
            <person name="Andrzejewski T.M."/>
            <person name="Davidsen T.M."/>
            <person name="Wayne K.J."/>
            <person name="Tettelin H."/>
            <person name="Glass J.I."/>
            <person name="Rusch D."/>
            <person name="Podicherti R."/>
            <person name="Tsui H.-C.T."/>
            <person name="Winkler M.E."/>
        </authorList>
    </citation>
    <scope>NUCLEOTIDE SEQUENCE</scope>
</reference>
<protein>
    <submittedName>
        <fullName evidence="1">Uncharacterized protein</fullName>
    </submittedName>
</protein>
<evidence type="ECO:0000313" key="1">
    <source>
        <dbReference type="EMBL" id="SVC36065.1"/>
    </source>
</evidence>
<sequence length="289" mass="31913">AGTSEIVITTTSRVAGAIHSLTWNGLEFIDSTDHGRQMQSAANFDANSRFVPETFNPTEAGSRFDGVGTRSSSVLHSLAAEANVLSTENQMAFWLRPGAKSAGHLAKNTTVLSRHYVKKTVTIGIHGLPHAIVYDVTFTIPKGERHHYAQFEVVTGYMPPAFSKFWIFDPAIKHLAPLSDGPGEQPKPVIFSTPDAKYAMGVWSAEQPSEGYEQAGYGRFKFKAEKVVKWNCVFREYHPKQLAAGDYFYRCYVLVGTLKNVTDTMTALHRSFDKSKGSSSNTAARRVKN</sequence>
<organism evidence="1">
    <name type="scientific">marine metagenome</name>
    <dbReference type="NCBI Taxonomy" id="408172"/>
    <lineage>
        <taxon>unclassified sequences</taxon>
        <taxon>metagenomes</taxon>
        <taxon>ecological metagenomes</taxon>
    </lineage>
</organism>
<feature type="non-terminal residue" evidence="1">
    <location>
        <position position="1"/>
    </location>
</feature>
<accession>A0A382LJS4</accession>
<dbReference type="AlphaFoldDB" id="A0A382LJS4"/>
<dbReference type="EMBL" id="UINC01087049">
    <property type="protein sequence ID" value="SVC36065.1"/>
    <property type="molecule type" value="Genomic_DNA"/>
</dbReference>
<name>A0A382LJS4_9ZZZZ</name>
<proteinExistence type="predicted"/>
<gene>
    <name evidence="1" type="ORF">METZ01_LOCUS288919</name>
</gene>